<dbReference type="AlphaFoldDB" id="A0A9N9FWF3"/>
<sequence length="305" mass="35039">MGSCISRAKAQKEITREILNESFRFIDGRRYHNNPNSRYALPNDDTEIDRLQQQHFCLRYAWQGNFHAPIMDSLKNNNVAVLDAGCGSGVWCLDMATEWPDVEFLGLDISRVFPEDIKPKNVKFGEHNILEKIPVDDGHFTFIHQRFLCGGIPIADWEGNILKEFARICKPGGWVEFLESDVKFVSPSPNADWLWTSFIKFWELRGMDVNIGIHLEGYLIKDGNFTNIHHETLDIPIGSWGGRLGQLISEDLRLGLGALKVPLASIMGITVKEYENLLENFEEEVNEYQTSWRQHRIYAQRITSP</sequence>
<protein>
    <submittedName>
        <fullName evidence="1">4396_t:CDS:1</fullName>
    </submittedName>
</protein>
<dbReference type="InterPro" id="IPR029063">
    <property type="entry name" value="SAM-dependent_MTases_sf"/>
</dbReference>
<dbReference type="SUPFAM" id="SSF53335">
    <property type="entry name" value="S-adenosyl-L-methionine-dependent methyltransferases"/>
    <property type="match status" value="1"/>
</dbReference>
<organism evidence="1 2">
    <name type="scientific">Ambispora leptoticha</name>
    <dbReference type="NCBI Taxonomy" id="144679"/>
    <lineage>
        <taxon>Eukaryota</taxon>
        <taxon>Fungi</taxon>
        <taxon>Fungi incertae sedis</taxon>
        <taxon>Mucoromycota</taxon>
        <taxon>Glomeromycotina</taxon>
        <taxon>Glomeromycetes</taxon>
        <taxon>Archaeosporales</taxon>
        <taxon>Ambisporaceae</taxon>
        <taxon>Ambispora</taxon>
    </lineage>
</organism>
<dbReference type="Proteomes" id="UP000789508">
    <property type="component" value="Unassembled WGS sequence"/>
</dbReference>
<evidence type="ECO:0000313" key="1">
    <source>
        <dbReference type="EMBL" id="CAG8562309.1"/>
    </source>
</evidence>
<reference evidence="1" key="1">
    <citation type="submission" date="2021-06" db="EMBL/GenBank/DDBJ databases">
        <authorList>
            <person name="Kallberg Y."/>
            <person name="Tangrot J."/>
            <person name="Rosling A."/>
        </authorList>
    </citation>
    <scope>NUCLEOTIDE SEQUENCE</scope>
    <source>
        <strain evidence="1">FL130A</strain>
    </source>
</reference>
<gene>
    <name evidence="1" type="ORF">ALEPTO_LOCUS6408</name>
</gene>
<name>A0A9N9FWF3_9GLOM</name>
<dbReference type="PANTHER" id="PTHR43591:SF105">
    <property type="entry name" value="METHYLTRANSFERASE DOMAIN-CONTAINING PROTEIN-RELATED"/>
    <property type="match status" value="1"/>
</dbReference>
<dbReference type="Gene3D" id="3.40.50.150">
    <property type="entry name" value="Vaccinia Virus protein VP39"/>
    <property type="match status" value="1"/>
</dbReference>
<keyword evidence="2" id="KW-1185">Reference proteome</keyword>
<dbReference type="EMBL" id="CAJVPS010002196">
    <property type="protein sequence ID" value="CAG8562309.1"/>
    <property type="molecule type" value="Genomic_DNA"/>
</dbReference>
<accession>A0A9N9FWF3</accession>
<dbReference type="Pfam" id="PF13489">
    <property type="entry name" value="Methyltransf_23"/>
    <property type="match status" value="1"/>
</dbReference>
<dbReference type="PANTHER" id="PTHR43591">
    <property type="entry name" value="METHYLTRANSFERASE"/>
    <property type="match status" value="1"/>
</dbReference>
<dbReference type="GO" id="GO:0008168">
    <property type="term" value="F:methyltransferase activity"/>
    <property type="evidence" value="ECO:0007669"/>
    <property type="project" value="TreeGrafter"/>
</dbReference>
<dbReference type="OrthoDB" id="2013972at2759"/>
<proteinExistence type="predicted"/>
<comment type="caution">
    <text evidence="1">The sequence shown here is derived from an EMBL/GenBank/DDBJ whole genome shotgun (WGS) entry which is preliminary data.</text>
</comment>
<dbReference type="CDD" id="cd02440">
    <property type="entry name" value="AdoMet_MTases"/>
    <property type="match status" value="1"/>
</dbReference>
<evidence type="ECO:0000313" key="2">
    <source>
        <dbReference type="Proteomes" id="UP000789508"/>
    </source>
</evidence>